<keyword evidence="4" id="KW-1185">Reference proteome</keyword>
<protein>
    <submittedName>
        <fullName evidence="3">Response regulator transcription factor</fullName>
    </submittedName>
</protein>
<dbReference type="PANTHER" id="PTHR45566:SF2">
    <property type="entry name" value="NARL SUBFAMILY"/>
    <property type="match status" value="1"/>
</dbReference>
<gene>
    <name evidence="3" type="ORF">LXM26_03660</name>
</gene>
<name>A0A9X1PI91_9BACT</name>
<evidence type="ECO:0000259" key="2">
    <source>
        <dbReference type="PROSITE" id="PS50110"/>
    </source>
</evidence>
<evidence type="ECO:0000313" key="4">
    <source>
        <dbReference type="Proteomes" id="UP001139000"/>
    </source>
</evidence>
<dbReference type="InterPro" id="IPR051015">
    <property type="entry name" value="EvgA-like"/>
</dbReference>
<dbReference type="PANTHER" id="PTHR45566">
    <property type="entry name" value="HTH-TYPE TRANSCRIPTIONAL REGULATOR YHJB-RELATED"/>
    <property type="match status" value="1"/>
</dbReference>
<keyword evidence="1" id="KW-0597">Phosphoprotein</keyword>
<dbReference type="SUPFAM" id="SSF52172">
    <property type="entry name" value="CheY-like"/>
    <property type="match status" value="1"/>
</dbReference>
<dbReference type="InterPro" id="IPR058245">
    <property type="entry name" value="NreC/VraR/RcsB-like_REC"/>
</dbReference>
<feature type="modified residue" description="4-aspartylphosphate" evidence="1">
    <location>
        <position position="35"/>
    </location>
</feature>
<dbReference type="CDD" id="cd17535">
    <property type="entry name" value="REC_NarL-like"/>
    <property type="match status" value="1"/>
</dbReference>
<dbReference type="InterPro" id="IPR011006">
    <property type="entry name" value="CheY-like_superfamily"/>
</dbReference>
<dbReference type="SMART" id="SM00448">
    <property type="entry name" value="REC"/>
    <property type="match status" value="1"/>
</dbReference>
<dbReference type="Pfam" id="PF00072">
    <property type="entry name" value="Response_reg"/>
    <property type="match status" value="1"/>
</dbReference>
<dbReference type="InterPro" id="IPR001789">
    <property type="entry name" value="Sig_transdc_resp-reg_receiver"/>
</dbReference>
<feature type="domain" description="Response regulatory" evidence="2">
    <location>
        <begin position="1"/>
        <end position="100"/>
    </location>
</feature>
<dbReference type="GO" id="GO:0000160">
    <property type="term" value="P:phosphorelay signal transduction system"/>
    <property type="evidence" value="ECO:0007669"/>
    <property type="project" value="InterPro"/>
</dbReference>
<dbReference type="Gene3D" id="3.40.50.2300">
    <property type="match status" value="1"/>
</dbReference>
<accession>A0A9X1PI91</accession>
<dbReference type="Proteomes" id="UP001139000">
    <property type="component" value="Unassembled WGS sequence"/>
</dbReference>
<proteinExistence type="predicted"/>
<sequence>MSRIKGVEIVSGHANGQQVLNALRQHSDIDLVISDLHMAGMGGIELTCALKERFPMVKICLLTVEDQPEIIKQAIDAGADGYILKNAEFEQLETAMNLIAAGYKFYSPQVLTQLSKIN</sequence>
<organism evidence="3 4">
    <name type="scientific">Dyadobacter chenwenxiniae</name>
    <dbReference type="NCBI Taxonomy" id="2906456"/>
    <lineage>
        <taxon>Bacteria</taxon>
        <taxon>Pseudomonadati</taxon>
        <taxon>Bacteroidota</taxon>
        <taxon>Cytophagia</taxon>
        <taxon>Cytophagales</taxon>
        <taxon>Spirosomataceae</taxon>
        <taxon>Dyadobacter</taxon>
    </lineage>
</organism>
<dbReference type="AlphaFoldDB" id="A0A9X1PI91"/>
<reference evidence="3" key="1">
    <citation type="submission" date="2021-12" db="EMBL/GenBank/DDBJ databases">
        <title>Novel species in genus Dyadobacter.</title>
        <authorList>
            <person name="Ma C."/>
        </authorList>
    </citation>
    <scope>NUCLEOTIDE SEQUENCE</scope>
    <source>
        <strain evidence="3">LJ419</strain>
    </source>
</reference>
<dbReference type="EMBL" id="JAJTTC010000001">
    <property type="protein sequence ID" value="MCF0060574.1"/>
    <property type="molecule type" value="Genomic_DNA"/>
</dbReference>
<comment type="caution">
    <text evidence="3">The sequence shown here is derived from an EMBL/GenBank/DDBJ whole genome shotgun (WGS) entry which is preliminary data.</text>
</comment>
<evidence type="ECO:0000313" key="3">
    <source>
        <dbReference type="EMBL" id="MCF0060574.1"/>
    </source>
</evidence>
<evidence type="ECO:0000256" key="1">
    <source>
        <dbReference type="PROSITE-ProRule" id="PRU00169"/>
    </source>
</evidence>
<dbReference type="PROSITE" id="PS50110">
    <property type="entry name" value="RESPONSE_REGULATORY"/>
    <property type="match status" value="1"/>
</dbReference>